<reference evidence="1" key="1">
    <citation type="submission" date="2022-02" db="EMBL/GenBank/DDBJ databases">
        <title>Crop Bioprotection Bacillus Genome Sequencing.</title>
        <authorList>
            <person name="Dunlap C."/>
        </authorList>
    </citation>
    <scope>NUCLEOTIDE SEQUENCE</scope>
    <source>
        <strain evidence="1">EC49O2N-C10</strain>
    </source>
</reference>
<evidence type="ECO:0000313" key="1">
    <source>
        <dbReference type="EMBL" id="MCY9183228.1"/>
    </source>
</evidence>
<evidence type="ECO:0000313" key="2">
    <source>
        <dbReference type="Proteomes" id="UP001073053"/>
    </source>
</evidence>
<sequence length="171" mass="20479">MKITLNTFKVHHVNYDWKTLYVGLKQEWINKIEVMNYAVEYLMNHPVVQQEEILELAWGDKDEIEEAILNIIRVEENSFYAIEKRKWRYVILLEVKSKYSDHATELLGKLAEVYADMNYPEDMEDFIHYQPSNNRCNSCLYFYEKNINGLCNLFQDFLVKEKQNIQNGLPL</sequence>
<protein>
    <submittedName>
        <fullName evidence="1">DUF2247 family protein</fullName>
    </submittedName>
</protein>
<dbReference type="AlphaFoldDB" id="A0A9Q4EHY1"/>
<comment type="caution">
    <text evidence="1">The sequence shown here is derived from an EMBL/GenBank/DDBJ whole genome shotgun (WGS) entry which is preliminary data.</text>
</comment>
<dbReference type="InterPro" id="IPR016630">
    <property type="entry name" value="UCP015278"/>
</dbReference>
<accession>A0A9Q4EHY1</accession>
<organism evidence="1 2">
    <name type="scientific">Bacillus halotolerans</name>
    <dbReference type="NCBI Taxonomy" id="260554"/>
    <lineage>
        <taxon>Bacteria</taxon>
        <taxon>Bacillati</taxon>
        <taxon>Bacillota</taxon>
        <taxon>Bacilli</taxon>
        <taxon>Bacillales</taxon>
        <taxon>Bacillaceae</taxon>
        <taxon>Bacillus</taxon>
    </lineage>
</organism>
<proteinExistence type="predicted"/>
<dbReference type="EMBL" id="JALAWA010000001">
    <property type="protein sequence ID" value="MCY9183228.1"/>
    <property type="molecule type" value="Genomic_DNA"/>
</dbReference>
<dbReference type="RefSeq" id="WP_223203890.1">
    <property type="nucleotide sequence ID" value="NZ_CP061284.1"/>
</dbReference>
<gene>
    <name evidence="1" type="ORF">MOF03_00950</name>
</gene>
<dbReference type="Proteomes" id="UP001073053">
    <property type="component" value="Unassembled WGS sequence"/>
</dbReference>
<dbReference type="Pfam" id="PF10004">
    <property type="entry name" value="DUF2247"/>
    <property type="match status" value="1"/>
</dbReference>
<name>A0A9Q4EHY1_9BACI</name>
<dbReference type="PIRSF" id="PIRSF015278">
    <property type="entry name" value="UCP015278"/>
    <property type="match status" value="1"/>
</dbReference>